<name>A0ABW6X7U9_9ACTN</name>
<protein>
    <submittedName>
        <fullName evidence="1">Uncharacterized protein</fullName>
    </submittedName>
</protein>
<sequence>MSLGLLQLVPQFLDLRAEVIGQGPGGVLLDVERFEQGLDAHAFTVCRSRQVGVFATVRRRIMTRVIAQ</sequence>
<dbReference type="Proteomes" id="UP001602322">
    <property type="component" value="Unassembled WGS sequence"/>
</dbReference>
<reference evidence="1 2" key="1">
    <citation type="submission" date="2024-10" db="EMBL/GenBank/DDBJ databases">
        <title>The Natural Products Discovery Center: Release of the First 8490 Sequenced Strains for Exploring Actinobacteria Biosynthetic Diversity.</title>
        <authorList>
            <person name="Kalkreuter E."/>
            <person name="Kautsar S.A."/>
            <person name="Yang D."/>
            <person name="Bader C.D."/>
            <person name="Teijaro C.N."/>
            <person name="Fluegel L."/>
            <person name="Davis C.M."/>
            <person name="Simpson J.R."/>
            <person name="Lauterbach L."/>
            <person name="Steele A.D."/>
            <person name="Gui C."/>
            <person name="Meng S."/>
            <person name="Li G."/>
            <person name="Viehrig K."/>
            <person name="Ye F."/>
            <person name="Su P."/>
            <person name="Kiefer A.F."/>
            <person name="Nichols A."/>
            <person name="Cepeda A.J."/>
            <person name="Yan W."/>
            <person name="Fan B."/>
            <person name="Jiang Y."/>
            <person name="Adhikari A."/>
            <person name="Zheng C.-J."/>
            <person name="Schuster L."/>
            <person name="Cowan T.M."/>
            <person name="Smanski M.J."/>
            <person name="Chevrette M.G."/>
            <person name="De Carvalho L.P.S."/>
            <person name="Shen B."/>
        </authorList>
    </citation>
    <scope>NUCLEOTIDE SEQUENCE [LARGE SCALE GENOMIC DNA]</scope>
    <source>
        <strain evidence="1 2">NPDC012540</strain>
    </source>
</reference>
<gene>
    <name evidence="1" type="ORF">ACFY8O_14400</name>
</gene>
<dbReference type="EMBL" id="JBIBEG010000003">
    <property type="protein sequence ID" value="MFF5897107.1"/>
    <property type="molecule type" value="Genomic_DNA"/>
</dbReference>
<keyword evidence="2" id="KW-1185">Reference proteome</keyword>
<evidence type="ECO:0000313" key="1">
    <source>
        <dbReference type="EMBL" id="MFF5897107.1"/>
    </source>
</evidence>
<evidence type="ECO:0000313" key="2">
    <source>
        <dbReference type="Proteomes" id="UP001602322"/>
    </source>
</evidence>
<proteinExistence type="predicted"/>
<dbReference type="RefSeq" id="WP_387901870.1">
    <property type="nucleotide sequence ID" value="NZ_JBIBEG010000003.1"/>
</dbReference>
<comment type="caution">
    <text evidence="1">The sequence shown here is derived from an EMBL/GenBank/DDBJ whole genome shotgun (WGS) entry which is preliminary data.</text>
</comment>
<accession>A0ABW6X7U9</accession>
<organism evidence="1 2">
    <name type="scientific">Streptomyces argenteolus</name>
    <dbReference type="NCBI Taxonomy" id="67274"/>
    <lineage>
        <taxon>Bacteria</taxon>
        <taxon>Bacillati</taxon>
        <taxon>Actinomycetota</taxon>
        <taxon>Actinomycetes</taxon>
        <taxon>Kitasatosporales</taxon>
        <taxon>Streptomycetaceae</taxon>
        <taxon>Streptomyces</taxon>
    </lineage>
</organism>